<sequence>MGPSPAAGASAAQDAPGGAGRRTMGPAMLGGGGRGRGGDEGHDAAGFLTTVGHGDQLIGDLGTVVHPVLGSADGA</sequence>
<gene>
    <name evidence="2" type="ORF">GCM10023353_09760</name>
</gene>
<feature type="region of interest" description="Disordered" evidence="1">
    <location>
        <begin position="1"/>
        <end position="46"/>
    </location>
</feature>
<dbReference type="Proteomes" id="UP001500839">
    <property type="component" value="Unassembled WGS sequence"/>
</dbReference>
<keyword evidence="3" id="KW-1185">Reference proteome</keyword>
<organism evidence="2 3">
    <name type="scientific">Tomitella cavernea</name>
    <dbReference type="NCBI Taxonomy" id="1387982"/>
    <lineage>
        <taxon>Bacteria</taxon>
        <taxon>Bacillati</taxon>
        <taxon>Actinomycetota</taxon>
        <taxon>Actinomycetes</taxon>
        <taxon>Mycobacteriales</taxon>
        <taxon>Tomitella</taxon>
    </lineage>
</organism>
<proteinExistence type="predicted"/>
<dbReference type="EMBL" id="BAABKQ010000001">
    <property type="protein sequence ID" value="GAA4808150.1"/>
    <property type="molecule type" value="Genomic_DNA"/>
</dbReference>
<name>A0ABP9CF31_9ACTN</name>
<evidence type="ECO:0000256" key="1">
    <source>
        <dbReference type="SAM" id="MobiDB-lite"/>
    </source>
</evidence>
<dbReference type="RefSeq" id="WP_200172862.1">
    <property type="nucleotide sequence ID" value="NZ_BAABKQ010000001.1"/>
</dbReference>
<comment type="caution">
    <text evidence="2">The sequence shown here is derived from an EMBL/GenBank/DDBJ whole genome shotgun (WGS) entry which is preliminary data.</text>
</comment>
<evidence type="ECO:0000313" key="3">
    <source>
        <dbReference type="Proteomes" id="UP001500839"/>
    </source>
</evidence>
<evidence type="ECO:0000313" key="2">
    <source>
        <dbReference type="EMBL" id="GAA4808150.1"/>
    </source>
</evidence>
<feature type="compositionally biased region" description="Low complexity" evidence="1">
    <location>
        <begin position="1"/>
        <end position="16"/>
    </location>
</feature>
<reference evidence="3" key="1">
    <citation type="journal article" date="2019" name="Int. J. Syst. Evol. Microbiol.">
        <title>The Global Catalogue of Microorganisms (GCM) 10K type strain sequencing project: providing services to taxonomists for standard genome sequencing and annotation.</title>
        <authorList>
            <consortium name="The Broad Institute Genomics Platform"/>
            <consortium name="The Broad Institute Genome Sequencing Center for Infectious Disease"/>
            <person name="Wu L."/>
            <person name="Ma J."/>
        </authorList>
    </citation>
    <scope>NUCLEOTIDE SEQUENCE [LARGE SCALE GENOMIC DNA]</scope>
    <source>
        <strain evidence="3">JCM 18542</strain>
    </source>
</reference>
<protein>
    <submittedName>
        <fullName evidence="2">Uncharacterized protein</fullName>
    </submittedName>
</protein>
<accession>A0ABP9CF31</accession>